<dbReference type="KEGG" id="marb:CJ263_06910"/>
<protein>
    <submittedName>
        <fullName evidence="1">Uncharacterized protein</fullName>
    </submittedName>
</protein>
<organism evidence="1 2">
    <name type="scientific">Maribacter cobaltidurans</name>
    <dbReference type="NCBI Taxonomy" id="1178778"/>
    <lineage>
        <taxon>Bacteria</taxon>
        <taxon>Pseudomonadati</taxon>
        <taxon>Bacteroidota</taxon>
        <taxon>Flavobacteriia</taxon>
        <taxon>Flavobacteriales</taxon>
        <taxon>Flavobacteriaceae</taxon>
        <taxon>Maribacter</taxon>
    </lineage>
</organism>
<keyword evidence="2" id="KW-1185">Reference proteome</keyword>
<dbReference type="AlphaFoldDB" id="A0A223V3R3"/>
<sequence>MKKTICTFIILISHCGISAQNLFKNTLKFDDRSASPSASLSDIDWIQGHWRGEAFGGVTEEVWTPPHGNSMMCAFKLIVKNEVQFYELVTISEENGTLIMRLKHFDGKMIGWEAKDESIDFKLVKISEDKVYFDEFTFERISDDEMTIYVVIENKGKREEVPFLYTRFKE</sequence>
<gene>
    <name evidence="1" type="ORF">CJ263_06910</name>
</gene>
<dbReference type="RefSeq" id="WP_094996593.1">
    <property type="nucleotide sequence ID" value="NZ_BMJL01000006.1"/>
</dbReference>
<name>A0A223V3R3_9FLAO</name>
<dbReference type="EMBL" id="CP022957">
    <property type="protein sequence ID" value="ASV29972.1"/>
    <property type="molecule type" value="Genomic_DNA"/>
</dbReference>
<dbReference type="OrthoDB" id="7567258at2"/>
<dbReference type="Proteomes" id="UP000215244">
    <property type="component" value="Chromosome"/>
</dbReference>
<dbReference type="InterPro" id="IPR046232">
    <property type="entry name" value="DUF6265"/>
</dbReference>
<evidence type="ECO:0000313" key="1">
    <source>
        <dbReference type="EMBL" id="ASV29972.1"/>
    </source>
</evidence>
<evidence type="ECO:0000313" key="2">
    <source>
        <dbReference type="Proteomes" id="UP000215244"/>
    </source>
</evidence>
<accession>A0A223V3R3</accession>
<reference evidence="1 2" key="1">
    <citation type="submission" date="2017-08" db="EMBL/GenBank/DDBJ databases">
        <title>The complete genome sequence of Maribacter sp. B1, isolated from deep-sea sediment.</title>
        <authorList>
            <person name="Wu Y.-H."/>
            <person name="Cheng H."/>
            <person name="Xu X.-W."/>
        </authorList>
    </citation>
    <scope>NUCLEOTIDE SEQUENCE [LARGE SCALE GENOMIC DNA]</scope>
    <source>
        <strain evidence="1 2">B1</strain>
    </source>
</reference>
<proteinExistence type="predicted"/>
<dbReference type="Pfam" id="PF19780">
    <property type="entry name" value="DUF6265"/>
    <property type="match status" value="1"/>
</dbReference>